<dbReference type="SUPFAM" id="SSF102114">
    <property type="entry name" value="Radical SAM enzymes"/>
    <property type="match status" value="1"/>
</dbReference>
<keyword evidence="5" id="KW-0408">Iron</keyword>
<protein>
    <recommendedName>
        <fullName evidence="7">Radical SAM core domain-containing protein</fullName>
    </recommendedName>
</protein>
<dbReference type="PANTHER" id="PTHR11228">
    <property type="entry name" value="RADICAL SAM DOMAIN PROTEIN"/>
    <property type="match status" value="1"/>
</dbReference>
<keyword evidence="2" id="KW-0004">4Fe-4S</keyword>
<organism evidence="8">
    <name type="scientific">marine sediment metagenome</name>
    <dbReference type="NCBI Taxonomy" id="412755"/>
    <lineage>
        <taxon>unclassified sequences</taxon>
        <taxon>metagenomes</taxon>
        <taxon>ecological metagenomes</taxon>
    </lineage>
</organism>
<dbReference type="GO" id="GO:0046872">
    <property type="term" value="F:metal ion binding"/>
    <property type="evidence" value="ECO:0007669"/>
    <property type="project" value="UniProtKB-KW"/>
</dbReference>
<sequence>MRAKIRPRIQLEGREPLDKAIPLSTPWVIFVDPADMCNFRCKFCPSSNRKLLKSVGRPLKLMQFPLYKKIVDSVCEFDKPIKVLRLYLHGEPLLNPNFAKMVKYAKESGCCEKVDTTTNASMLNPKRNLKIIEAGLDRINISIEGINAKQYLDFSGVKMNFGKFVENIANLYNNRKQCEMIIKIDGDFLSEEDKQKFLDIFGDICDGIFIEHTMNCWYDFEGPKQNEEVGIYDQPIHEVDVCPYVFYSMSINSDGIVSACFLDWARKLIVGDVRKESVKSIWNGIFLSSYRYMFLIKERKKHLICGKCSQLSHGMPVDLDDKVDEILQRFLK</sequence>
<evidence type="ECO:0000256" key="4">
    <source>
        <dbReference type="ARBA" id="ARBA00022723"/>
    </source>
</evidence>
<dbReference type="CDD" id="cd01335">
    <property type="entry name" value="Radical_SAM"/>
    <property type="match status" value="1"/>
</dbReference>
<gene>
    <name evidence="8" type="ORF">LCGC14_1146450</name>
</gene>
<evidence type="ECO:0000313" key="8">
    <source>
        <dbReference type="EMBL" id="KKM99582.1"/>
    </source>
</evidence>
<dbReference type="GO" id="GO:0003824">
    <property type="term" value="F:catalytic activity"/>
    <property type="evidence" value="ECO:0007669"/>
    <property type="project" value="InterPro"/>
</dbReference>
<evidence type="ECO:0000256" key="1">
    <source>
        <dbReference type="ARBA" id="ARBA00001966"/>
    </source>
</evidence>
<dbReference type="PROSITE" id="PS51918">
    <property type="entry name" value="RADICAL_SAM"/>
    <property type="match status" value="1"/>
</dbReference>
<feature type="domain" description="Radical SAM core" evidence="7">
    <location>
        <begin position="23"/>
        <end position="252"/>
    </location>
</feature>
<comment type="caution">
    <text evidence="8">The sequence shown here is derived from an EMBL/GenBank/DDBJ whole genome shotgun (WGS) entry which is preliminary data.</text>
</comment>
<dbReference type="InterPro" id="IPR013785">
    <property type="entry name" value="Aldolase_TIM"/>
</dbReference>
<dbReference type="EMBL" id="LAZR01005481">
    <property type="protein sequence ID" value="KKM99582.1"/>
    <property type="molecule type" value="Genomic_DNA"/>
</dbReference>
<dbReference type="GO" id="GO:0051536">
    <property type="term" value="F:iron-sulfur cluster binding"/>
    <property type="evidence" value="ECO:0007669"/>
    <property type="project" value="UniProtKB-KW"/>
</dbReference>
<evidence type="ECO:0000256" key="3">
    <source>
        <dbReference type="ARBA" id="ARBA00022691"/>
    </source>
</evidence>
<dbReference type="SFLD" id="SFLDG01067">
    <property type="entry name" value="SPASM/twitch_domain_containing"/>
    <property type="match status" value="1"/>
</dbReference>
<dbReference type="Pfam" id="PF04055">
    <property type="entry name" value="Radical_SAM"/>
    <property type="match status" value="1"/>
</dbReference>
<dbReference type="InterPro" id="IPR050377">
    <property type="entry name" value="Radical_SAM_PqqE_MftC-like"/>
</dbReference>
<dbReference type="SFLD" id="SFLDG01387">
    <property type="entry name" value="BtrN-like_SPASM_domain_contain"/>
    <property type="match status" value="1"/>
</dbReference>
<dbReference type="SFLD" id="SFLDS00029">
    <property type="entry name" value="Radical_SAM"/>
    <property type="match status" value="1"/>
</dbReference>
<dbReference type="Pfam" id="PF13186">
    <property type="entry name" value="SPASM"/>
    <property type="match status" value="1"/>
</dbReference>
<keyword evidence="3" id="KW-0949">S-adenosyl-L-methionine</keyword>
<keyword evidence="6" id="KW-0411">Iron-sulfur</keyword>
<dbReference type="InterPro" id="IPR058240">
    <property type="entry name" value="rSAM_sf"/>
</dbReference>
<evidence type="ECO:0000259" key="7">
    <source>
        <dbReference type="PROSITE" id="PS51918"/>
    </source>
</evidence>
<keyword evidence="4" id="KW-0479">Metal-binding</keyword>
<reference evidence="8" key="1">
    <citation type="journal article" date="2015" name="Nature">
        <title>Complex archaea that bridge the gap between prokaryotes and eukaryotes.</title>
        <authorList>
            <person name="Spang A."/>
            <person name="Saw J.H."/>
            <person name="Jorgensen S.L."/>
            <person name="Zaremba-Niedzwiedzka K."/>
            <person name="Martijn J."/>
            <person name="Lind A.E."/>
            <person name="van Eijk R."/>
            <person name="Schleper C."/>
            <person name="Guy L."/>
            <person name="Ettema T.J."/>
        </authorList>
    </citation>
    <scope>NUCLEOTIDE SEQUENCE</scope>
</reference>
<evidence type="ECO:0000256" key="6">
    <source>
        <dbReference type="ARBA" id="ARBA00023014"/>
    </source>
</evidence>
<dbReference type="Gene3D" id="3.20.20.70">
    <property type="entry name" value="Aldolase class I"/>
    <property type="match status" value="1"/>
</dbReference>
<evidence type="ECO:0000256" key="5">
    <source>
        <dbReference type="ARBA" id="ARBA00023004"/>
    </source>
</evidence>
<evidence type="ECO:0000256" key="2">
    <source>
        <dbReference type="ARBA" id="ARBA00022485"/>
    </source>
</evidence>
<proteinExistence type="predicted"/>
<dbReference type="PANTHER" id="PTHR11228:SF7">
    <property type="entry name" value="PQQA PEPTIDE CYCLASE"/>
    <property type="match status" value="1"/>
</dbReference>
<dbReference type="InterPro" id="IPR034391">
    <property type="entry name" value="AdoMet-like_SPASM_containing"/>
</dbReference>
<dbReference type="AlphaFoldDB" id="A0A0F9Q2E7"/>
<dbReference type="InterPro" id="IPR023885">
    <property type="entry name" value="4Fe4S-binding_SPASM_dom"/>
</dbReference>
<dbReference type="InterPro" id="IPR007197">
    <property type="entry name" value="rSAM"/>
</dbReference>
<name>A0A0F9Q2E7_9ZZZZ</name>
<comment type="cofactor">
    <cofactor evidence="1">
        <name>[4Fe-4S] cluster</name>
        <dbReference type="ChEBI" id="CHEBI:49883"/>
    </cofactor>
</comment>
<accession>A0A0F9Q2E7</accession>